<keyword evidence="4" id="KW-0997">Cell inner membrane</keyword>
<keyword evidence="3" id="KW-1003">Cell membrane</keyword>
<evidence type="ECO:0000313" key="10">
    <source>
        <dbReference type="EMBL" id="REI40898.1"/>
    </source>
</evidence>
<keyword evidence="2 8" id="KW-0813">Transport</keyword>
<keyword evidence="6 8" id="KW-1133">Transmembrane helix</keyword>
<comment type="subcellular location">
    <subcellularLocation>
        <location evidence="1">Cell inner membrane</location>
        <topology evidence="1">Multi-pass membrane protein</topology>
    </subcellularLocation>
    <subcellularLocation>
        <location evidence="8">Cell membrane</location>
        <topology evidence="8">Multi-pass membrane protein</topology>
    </subcellularLocation>
</comment>
<gene>
    <name evidence="10" type="ORF">DYH56_09570</name>
</gene>
<feature type="domain" description="ABC transmembrane type-1" evidence="9">
    <location>
        <begin position="59"/>
        <end position="259"/>
    </location>
</feature>
<organism evidence="10 11">
    <name type="scientific">Psychrilyobacter piezotolerans</name>
    <dbReference type="NCBI Taxonomy" id="2293438"/>
    <lineage>
        <taxon>Bacteria</taxon>
        <taxon>Fusobacteriati</taxon>
        <taxon>Fusobacteriota</taxon>
        <taxon>Fusobacteriia</taxon>
        <taxon>Fusobacteriales</taxon>
        <taxon>Fusobacteriaceae</taxon>
        <taxon>Psychrilyobacter</taxon>
    </lineage>
</organism>
<evidence type="ECO:0000259" key="9">
    <source>
        <dbReference type="PROSITE" id="PS50928"/>
    </source>
</evidence>
<evidence type="ECO:0000313" key="11">
    <source>
        <dbReference type="Proteomes" id="UP000263486"/>
    </source>
</evidence>
<feature type="transmembrane region" description="Helical" evidence="8">
    <location>
        <begin position="242"/>
        <end position="260"/>
    </location>
</feature>
<feature type="transmembrane region" description="Helical" evidence="8">
    <location>
        <begin position="12"/>
        <end position="36"/>
    </location>
</feature>
<feature type="domain" description="ABC transmembrane type-1" evidence="9">
    <location>
        <begin position="332"/>
        <end position="528"/>
    </location>
</feature>
<evidence type="ECO:0000256" key="2">
    <source>
        <dbReference type="ARBA" id="ARBA00022448"/>
    </source>
</evidence>
<reference evidence="10 11" key="1">
    <citation type="submission" date="2018-08" db="EMBL/GenBank/DDBJ databases">
        <title>Draft genome sequence of Psychrilyobacter sp. strain SD5 isolated from Black Sea water.</title>
        <authorList>
            <person name="Yadav S."/>
            <person name="Villanueva L."/>
            <person name="Damste J.S.S."/>
        </authorList>
    </citation>
    <scope>NUCLEOTIDE SEQUENCE [LARGE SCALE GENOMIC DNA]</scope>
    <source>
        <strain evidence="10 11">SD5</strain>
    </source>
</reference>
<dbReference type="InterPro" id="IPR000515">
    <property type="entry name" value="MetI-like"/>
</dbReference>
<feature type="transmembrane region" description="Helical" evidence="8">
    <location>
        <begin position="374"/>
        <end position="393"/>
    </location>
</feature>
<dbReference type="Proteomes" id="UP000263486">
    <property type="component" value="Unassembled WGS sequence"/>
</dbReference>
<feature type="transmembrane region" description="Helical" evidence="8">
    <location>
        <begin position="453"/>
        <end position="474"/>
    </location>
</feature>
<dbReference type="Pfam" id="PF00528">
    <property type="entry name" value="BPD_transp_1"/>
    <property type="match status" value="2"/>
</dbReference>
<dbReference type="PANTHER" id="PTHR43357:SF3">
    <property type="entry name" value="FE(3+)-TRANSPORT SYSTEM PERMEASE PROTEIN FBPB 2"/>
    <property type="match status" value="1"/>
</dbReference>
<feature type="transmembrane region" description="Helical" evidence="8">
    <location>
        <begin position="335"/>
        <end position="353"/>
    </location>
</feature>
<evidence type="ECO:0000256" key="8">
    <source>
        <dbReference type="RuleBase" id="RU363032"/>
    </source>
</evidence>
<evidence type="ECO:0000256" key="7">
    <source>
        <dbReference type="ARBA" id="ARBA00023136"/>
    </source>
</evidence>
<feature type="transmembrane region" description="Helical" evidence="8">
    <location>
        <begin position="97"/>
        <end position="123"/>
    </location>
</feature>
<accession>A0ABX9KG79</accession>
<name>A0ABX9KG79_9FUSO</name>
<dbReference type="EMBL" id="QUAJ01000015">
    <property type="protein sequence ID" value="REI40898.1"/>
    <property type="molecule type" value="Genomic_DNA"/>
</dbReference>
<feature type="transmembrane region" description="Helical" evidence="8">
    <location>
        <begin position="511"/>
        <end position="531"/>
    </location>
</feature>
<dbReference type="CDD" id="cd06261">
    <property type="entry name" value="TM_PBP2"/>
    <property type="match status" value="2"/>
</dbReference>
<feature type="transmembrane region" description="Helical" evidence="8">
    <location>
        <begin position="291"/>
        <end position="315"/>
    </location>
</feature>
<dbReference type="SUPFAM" id="SSF161098">
    <property type="entry name" value="MetI-like"/>
    <property type="match status" value="2"/>
</dbReference>
<evidence type="ECO:0000256" key="6">
    <source>
        <dbReference type="ARBA" id="ARBA00022989"/>
    </source>
</evidence>
<evidence type="ECO:0000256" key="5">
    <source>
        <dbReference type="ARBA" id="ARBA00022692"/>
    </source>
</evidence>
<dbReference type="InterPro" id="IPR035906">
    <property type="entry name" value="MetI-like_sf"/>
</dbReference>
<sequence length="539" mass="60426">MNLKSFKRNLNINLDSWLFISIILSFFLLAPIIILFTSLAGQNIETFTHIAKTLLPEYIRNSFTIALFTGLFTMVIGVSAAWILTMYEFKFSKFFNIVLILPLAIPTYIAGYVYSGIFSYTGIISRTARNLFGYNLNLDIMNIYGVIFIFTFFLYPYVFIIARSFFAKQSLSMLEAAKVLGKSDTETFFLVVLPLARTAVIGGVTLVIMEVLSAFGLPSYFGVQTFSTGIFRTWLALGDTDSAITLAIILMTLIFTIILIEKKSRGRRQYSFTNTKIRPINKKPLSAKHSVIAVVVCMIPILFGVIIPLLQLISWSFMTYGDVLNYKLIKIIKNTFSIGIAGAILATMMAVIISNTSRLKKGKISKTLSKLTTIGYSIPGAVIAIGVMTFFIFVDKKILGQKVFYGTLFLMVFAYVIRYLAVAYNSVESGFDKVGIKFHEASRSLGYGKTKTFFAVDLPMIKGSIIGAVILTFLEIIKELPLTLILRPFNFETLSTYAKRYADDEMVQHSAIPSIILILIGISIIIFFETIKKKKEKKK</sequence>
<protein>
    <submittedName>
        <fullName evidence="10">ABC transporter permease subunit</fullName>
    </submittedName>
</protein>
<proteinExistence type="inferred from homology"/>
<comment type="similarity">
    <text evidence="8">Belongs to the binding-protein-dependent transport system permease family.</text>
</comment>
<evidence type="ECO:0000256" key="1">
    <source>
        <dbReference type="ARBA" id="ARBA00004429"/>
    </source>
</evidence>
<keyword evidence="7 8" id="KW-0472">Membrane</keyword>
<dbReference type="RefSeq" id="WP_114642637.1">
    <property type="nucleotide sequence ID" value="NZ_JAACIO010000016.1"/>
</dbReference>
<feature type="transmembrane region" description="Helical" evidence="8">
    <location>
        <begin position="405"/>
        <end position="427"/>
    </location>
</feature>
<comment type="caution">
    <text evidence="10">The sequence shown here is derived from an EMBL/GenBank/DDBJ whole genome shotgun (WGS) entry which is preliminary data.</text>
</comment>
<keyword evidence="5 8" id="KW-0812">Transmembrane</keyword>
<keyword evidence="11" id="KW-1185">Reference proteome</keyword>
<feature type="transmembrane region" description="Helical" evidence="8">
    <location>
        <begin position="187"/>
        <end position="209"/>
    </location>
</feature>
<dbReference type="PANTHER" id="PTHR43357">
    <property type="entry name" value="INNER MEMBRANE ABC TRANSPORTER PERMEASE PROTEIN YDCV"/>
    <property type="match status" value="1"/>
</dbReference>
<evidence type="ECO:0000256" key="4">
    <source>
        <dbReference type="ARBA" id="ARBA00022519"/>
    </source>
</evidence>
<evidence type="ECO:0000256" key="3">
    <source>
        <dbReference type="ARBA" id="ARBA00022475"/>
    </source>
</evidence>
<feature type="transmembrane region" description="Helical" evidence="8">
    <location>
        <begin position="143"/>
        <end position="166"/>
    </location>
</feature>
<feature type="transmembrane region" description="Helical" evidence="8">
    <location>
        <begin position="63"/>
        <end position="85"/>
    </location>
</feature>
<dbReference type="Gene3D" id="1.10.3720.10">
    <property type="entry name" value="MetI-like"/>
    <property type="match status" value="2"/>
</dbReference>
<dbReference type="PROSITE" id="PS50928">
    <property type="entry name" value="ABC_TM1"/>
    <property type="match status" value="2"/>
</dbReference>